<dbReference type="EMBL" id="JABFAE010000002">
    <property type="protein sequence ID" value="MBA0824245.1"/>
    <property type="molecule type" value="Genomic_DNA"/>
</dbReference>
<proteinExistence type="predicted"/>
<sequence length="74" mass="8753">MELQNSSLFLPLFLLFQFQASLTHCPQLSQQITVIDSSLELEHLWEVGRQQRRKLSSIQFTKLLGMVDAYFEHW</sequence>
<reference evidence="2 3" key="1">
    <citation type="journal article" date="2019" name="Genome Biol. Evol.">
        <title>Insights into the evolution of the New World diploid cottons (Gossypium, subgenus Houzingenia) based on genome sequencing.</title>
        <authorList>
            <person name="Grover C.E."/>
            <person name="Arick M.A. 2nd"/>
            <person name="Thrash A."/>
            <person name="Conover J.L."/>
            <person name="Sanders W.S."/>
            <person name="Peterson D.G."/>
            <person name="Frelichowski J.E."/>
            <person name="Scheffler J.A."/>
            <person name="Scheffler B.E."/>
            <person name="Wendel J.F."/>
        </authorList>
    </citation>
    <scope>NUCLEOTIDE SEQUENCE [LARGE SCALE GENOMIC DNA]</scope>
    <source>
        <strain evidence="2">6</strain>
        <tissue evidence="2">Leaf</tissue>
    </source>
</reference>
<feature type="signal peptide" evidence="1">
    <location>
        <begin position="1"/>
        <end position="23"/>
    </location>
</feature>
<evidence type="ECO:0000313" key="2">
    <source>
        <dbReference type="EMBL" id="MBA0824245.1"/>
    </source>
</evidence>
<gene>
    <name evidence="2" type="ORF">Goarm_020925</name>
</gene>
<dbReference type="AlphaFoldDB" id="A0A7J9ISU7"/>
<organism evidence="2 3">
    <name type="scientific">Gossypium armourianum</name>
    <dbReference type="NCBI Taxonomy" id="34283"/>
    <lineage>
        <taxon>Eukaryota</taxon>
        <taxon>Viridiplantae</taxon>
        <taxon>Streptophyta</taxon>
        <taxon>Embryophyta</taxon>
        <taxon>Tracheophyta</taxon>
        <taxon>Spermatophyta</taxon>
        <taxon>Magnoliopsida</taxon>
        <taxon>eudicotyledons</taxon>
        <taxon>Gunneridae</taxon>
        <taxon>Pentapetalae</taxon>
        <taxon>rosids</taxon>
        <taxon>malvids</taxon>
        <taxon>Malvales</taxon>
        <taxon>Malvaceae</taxon>
        <taxon>Malvoideae</taxon>
        <taxon>Gossypium</taxon>
    </lineage>
</organism>
<evidence type="ECO:0000256" key="1">
    <source>
        <dbReference type="SAM" id="SignalP"/>
    </source>
</evidence>
<dbReference type="Proteomes" id="UP000593575">
    <property type="component" value="Unassembled WGS sequence"/>
</dbReference>
<name>A0A7J9ISU7_9ROSI</name>
<evidence type="ECO:0000313" key="3">
    <source>
        <dbReference type="Proteomes" id="UP000593575"/>
    </source>
</evidence>
<feature type="chain" id="PRO_5029452576" evidence="1">
    <location>
        <begin position="24"/>
        <end position="74"/>
    </location>
</feature>
<keyword evidence="3" id="KW-1185">Reference proteome</keyword>
<comment type="caution">
    <text evidence="2">The sequence shown here is derived from an EMBL/GenBank/DDBJ whole genome shotgun (WGS) entry which is preliminary data.</text>
</comment>
<protein>
    <submittedName>
        <fullName evidence="2">Uncharacterized protein</fullName>
    </submittedName>
</protein>
<keyword evidence="1" id="KW-0732">Signal</keyword>
<accession>A0A7J9ISU7</accession>